<dbReference type="GO" id="GO:0004177">
    <property type="term" value="F:aminopeptidase activity"/>
    <property type="evidence" value="ECO:0007669"/>
    <property type="project" value="UniProtKB-KW"/>
</dbReference>
<dbReference type="Gene3D" id="3.60.70.12">
    <property type="entry name" value="L-amino peptidase D-ALA esterase/amidase"/>
    <property type="match status" value="1"/>
</dbReference>
<dbReference type="AlphaFoldDB" id="A0A317E0W9"/>
<keyword evidence="3" id="KW-1185">Reference proteome</keyword>
<name>A0A317E0W9_9PROT</name>
<dbReference type="Proteomes" id="UP000246077">
    <property type="component" value="Unassembled WGS sequence"/>
</dbReference>
<dbReference type="PANTHER" id="PTHR36512">
    <property type="entry name" value="D-AMINOPEPTIDASE"/>
    <property type="match status" value="1"/>
</dbReference>
<dbReference type="PANTHER" id="PTHR36512:SF3">
    <property type="entry name" value="BLR5678 PROTEIN"/>
    <property type="match status" value="1"/>
</dbReference>
<dbReference type="OrthoDB" id="9770388at2"/>
<dbReference type="RefSeq" id="WP_109922699.1">
    <property type="nucleotide sequence ID" value="NZ_QGLF01000005.1"/>
</dbReference>
<accession>A0A317E0W9</accession>
<dbReference type="SUPFAM" id="SSF56266">
    <property type="entry name" value="DmpA/ArgJ-like"/>
    <property type="match status" value="1"/>
</dbReference>
<evidence type="ECO:0000256" key="1">
    <source>
        <dbReference type="ARBA" id="ARBA00007068"/>
    </source>
</evidence>
<evidence type="ECO:0000313" key="2">
    <source>
        <dbReference type="EMBL" id="PWR19013.1"/>
    </source>
</evidence>
<dbReference type="Pfam" id="PF03576">
    <property type="entry name" value="Peptidase_S58"/>
    <property type="match status" value="1"/>
</dbReference>
<dbReference type="EMBL" id="QGLF01000005">
    <property type="protein sequence ID" value="PWR19013.1"/>
    <property type="molecule type" value="Genomic_DNA"/>
</dbReference>
<reference evidence="3" key="1">
    <citation type="submission" date="2018-05" db="EMBL/GenBank/DDBJ databases">
        <title>Zavarzinia sp. HR-AS.</title>
        <authorList>
            <person name="Lee Y."/>
            <person name="Jeon C.O."/>
        </authorList>
    </citation>
    <scope>NUCLEOTIDE SEQUENCE [LARGE SCALE GENOMIC DNA]</scope>
    <source>
        <strain evidence="3">DSM 1231</strain>
    </source>
</reference>
<comment type="similarity">
    <text evidence="1">Belongs to the peptidase S58 family.</text>
</comment>
<dbReference type="InterPro" id="IPR016117">
    <property type="entry name" value="ArgJ-like_dom_sf"/>
</dbReference>
<protein>
    <submittedName>
        <fullName evidence="2">Aminopeptidase</fullName>
    </submittedName>
</protein>
<dbReference type="InterPro" id="IPR005321">
    <property type="entry name" value="Peptidase_S58_DmpA"/>
</dbReference>
<organism evidence="2 3">
    <name type="scientific">Zavarzinia compransoris</name>
    <dbReference type="NCBI Taxonomy" id="1264899"/>
    <lineage>
        <taxon>Bacteria</taxon>
        <taxon>Pseudomonadati</taxon>
        <taxon>Pseudomonadota</taxon>
        <taxon>Alphaproteobacteria</taxon>
        <taxon>Rhodospirillales</taxon>
        <taxon>Zavarziniaceae</taxon>
        <taxon>Zavarzinia</taxon>
    </lineage>
</organism>
<comment type="caution">
    <text evidence="2">The sequence shown here is derived from an EMBL/GenBank/DDBJ whole genome shotgun (WGS) entry which is preliminary data.</text>
</comment>
<sequence length="362" mass="37839">MTDALVAPNGRRRARALGIPFRGTPGPLNAITDVPGVTVGVTTLIEADGPVRTGVTAILPRPAGQLLHPVWSGVFSMNGNGELTGAHWVRDGGWSVGPIAITNTASLGLVHHGINRWMMRRFAEAADDLWLLPVVGETYDGWLNDICGLHVTEDHVFAALDGASAGPVAEGNVGGGTGMIAYEYKGGTGTASRRVRVRAGDYTVGGLVQANHGRGPWLEICGRRIGEIMPPAPIWSKETGSIIVILATDAPLLPGQLERLARRAAIGIGRHGTPSGNSSGDIFFAFTTANDPGPLPEPALFTLNAIANDDLDAFYMAAVEIVEEAVVNAMVAAETMVGRKGRVVPAIDPDRLAALFTAGARG</sequence>
<dbReference type="CDD" id="cd02253">
    <property type="entry name" value="DmpA"/>
    <property type="match status" value="1"/>
</dbReference>
<keyword evidence="2" id="KW-0031">Aminopeptidase</keyword>
<evidence type="ECO:0000313" key="3">
    <source>
        <dbReference type="Proteomes" id="UP000246077"/>
    </source>
</evidence>
<gene>
    <name evidence="2" type="ORF">DKG75_18780</name>
</gene>
<keyword evidence="2" id="KW-0645">Protease</keyword>
<keyword evidence="2" id="KW-0378">Hydrolase</keyword>
<proteinExistence type="inferred from homology"/>